<dbReference type="AlphaFoldDB" id="A0A0D2AIT1"/>
<feature type="domain" description="AWS" evidence="12">
    <location>
        <begin position="210"/>
        <end position="255"/>
    </location>
</feature>
<keyword evidence="3" id="KW-0158">Chromosome</keyword>
<feature type="domain" description="Post-SET" evidence="11">
    <location>
        <begin position="381"/>
        <end position="397"/>
    </location>
</feature>
<dbReference type="SMART" id="SM00570">
    <property type="entry name" value="AWS"/>
    <property type="match status" value="1"/>
</dbReference>
<evidence type="ECO:0000256" key="6">
    <source>
        <dbReference type="ARBA" id="ARBA00022691"/>
    </source>
</evidence>
<evidence type="ECO:0000256" key="8">
    <source>
        <dbReference type="SAM" id="MobiDB-lite"/>
    </source>
</evidence>
<dbReference type="InterPro" id="IPR001214">
    <property type="entry name" value="SET_dom"/>
</dbReference>
<dbReference type="PANTHER" id="PTHR22884">
    <property type="entry name" value="SET DOMAIN PROTEINS"/>
    <property type="match status" value="1"/>
</dbReference>
<dbReference type="Gene3D" id="2.170.270.10">
    <property type="entry name" value="SET domain"/>
    <property type="match status" value="1"/>
</dbReference>
<dbReference type="InterPro" id="IPR003616">
    <property type="entry name" value="Post-SET_dom"/>
</dbReference>
<dbReference type="HOGENOM" id="CLU_337378_0_0_1"/>
<evidence type="ECO:0000256" key="1">
    <source>
        <dbReference type="ARBA" id="ARBA00004123"/>
    </source>
</evidence>
<gene>
    <name evidence="13" type="ORF">PV07_10507</name>
</gene>
<evidence type="ECO:0000259" key="10">
    <source>
        <dbReference type="PROSITE" id="PS50280"/>
    </source>
</evidence>
<accession>A0A0D2AIT1</accession>
<comment type="subcellular location">
    <subcellularLocation>
        <location evidence="2">Chromosome</location>
    </subcellularLocation>
    <subcellularLocation>
        <location evidence="1">Nucleus</location>
    </subcellularLocation>
</comment>
<evidence type="ECO:0000256" key="4">
    <source>
        <dbReference type="ARBA" id="ARBA00022603"/>
    </source>
</evidence>
<dbReference type="InterPro" id="IPR046341">
    <property type="entry name" value="SET_dom_sf"/>
</dbReference>
<feature type="domain" description="SET" evidence="10">
    <location>
        <begin position="257"/>
        <end position="374"/>
    </location>
</feature>
<feature type="domain" description="Protein kinase" evidence="9">
    <location>
        <begin position="630"/>
        <end position="844"/>
    </location>
</feature>
<dbReference type="PROSITE" id="PS50011">
    <property type="entry name" value="PROTEIN_KINASE_DOM"/>
    <property type="match status" value="1"/>
</dbReference>
<evidence type="ECO:0000256" key="5">
    <source>
        <dbReference type="ARBA" id="ARBA00022679"/>
    </source>
</evidence>
<dbReference type="SUPFAM" id="SSF82199">
    <property type="entry name" value="SET domain"/>
    <property type="match status" value="1"/>
</dbReference>
<keyword evidence="4" id="KW-0489">Methyltransferase</keyword>
<dbReference type="GO" id="GO:0005694">
    <property type="term" value="C:chromosome"/>
    <property type="evidence" value="ECO:0007669"/>
    <property type="project" value="UniProtKB-SubCell"/>
</dbReference>
<proteinExistence type="predicted"/>
<dbReference type="GO" id="GO:0005524">
    <property type="term" value="F:ATP binding"/>
    <property type="evidence" value="ECO:0007669"/>
    <property type="project" value="InterPro"/>
</dbReference>
<dbReference type="Pfam" id="PF00856">
    <property type="entry name" value="SET"/>
    <property type="match status" value="1"/>
</dbReference>
<dbReference type="GO" id="GO:0005634">
    <property type="term" value="C:nucleus"/>
    <property type="evidence" value="ECO:0007669"/>
    <property type="project" value="UniProtKB-SubCell"/>
</dbReference>
<dbReference type="PROSITE" id="PS50280">
    <property type="entry name" value="SET"/>
    <property type="match status" value="1"/>
</dbReference>
<protein>
    <recommendedName>
        <fullName evidence="15">SET domain-containing protein</fullName>
    </recommendedName>
</protein>
<keyword evidence="7" id="KW-0539">Nucleus</keyword>
<dbReference type="GeneID" id="27349701"/>
<feature type="compositionally biased region" description="Low complexity" evidence="8">
    <location>
        <begin position="467"/>
        <end position="478"/>
    </location>
</feature>
<dbReference type="PROSITE" id="PS51215">
    <property type="entry name" value="AWS"/>
    <property type="match status" value="1"/>
</dbReference>
<dbReference type="Proteomes" id="UP000054466">
    <property type="component" value="Unassembled WGS sequence"/>
</dbReference>
<dbReference type="STRING" id="569365.A0A0D2AIT1"/>
<organism evidence="13 14">
    <name type="scientific">Cladophialophora immunda</name>
    <dbReference type="NCBI Taxonomy" id="569365"/>
    <lineage>
        <taxon>Eukaryota</taxon>
        <taxon>Fungi</taxon>
        <taxon>Dikarya</taxon>
        <taxon>Ascomycota</taxon>
        <taxon>Pezizomycotina</taxon>
        <taxon>Eurotiomycetes</taxon>
        <taxon>Chaetothyriomycetidae</taxon>
        <taxon>Chaetothyriales</taxon>
        <taxon>Herpotrichiellaceae</taxon>
        <taxon>Cladophialophora</taxon>
    </lineage>
</organism>
<dbReference type="InterPro" id="IPR025676">
    <property type="entry name" value="Clr5_dom"/>
</dbReference>
<evidence type="ECO:0000313" key="14">
    <source>
        <dbReference type="Proteomes" id="UP000054466"/>
    </source>
</evidence>
<dbReference type="Gene3D" id="1.10.510.10">
    <property type="entry name" value="Transferase(Phosphotransferase) domain 1"/>
    <property type="match status" value="1"/>
</dbReference>
<dbReference type="RefSeq" id="XP_016245033.1">
    <property type="nucleotide sequence ID" value="XM_016397842.1"/>
</dbReference>
<dbReference type="PROSITE" id="PS50868">
    <property type="entry name" value="POST_SET"/>
    <property type="match status" value="1"/>
</dbReference>
<dbReference type="InterPro" id="IPR000719">
    <property type="entry name" value="Prot_kinase_dom"/>
</dbReference>
<dbReference type="GO" id="GO:0004672">
    <property type="term" value="F:protein kinase activity"/>
    <property type="evidence" value="ECO:0007669"/>
    <property type="project" value="InterPro"/>
</dbReference>
<evidence type="ECO:0000259" key="9">
    <source>
        <dbReference type="PROSITE" id="PS50011"/>
    </source>
</evidence>
<reference evidence="13 14" key="1">
    <citation type="submission" date="2015-01" db="EMBL/GenBank/DDBJ databases">
        <title>The Genome Sequence of Cladophialophora immunda CBS83496.</title>
        <authorList>
            <consortium name="The Broad Institute Genomics Platform"/>
            <person name="Cuomo C."/>
            <person name="de Hoog S."/>
            <person name="Gorbushina A."/>
            <person name="Stielow B."/>
            <person name="Teixiera M."/>
            <person name="Abouelleil A."/>
            <person name="Chapman S.B."/>
            <person name="Priest M."/>
            <person name="Young S.K."/>
            <person name="Wortman J."/>
            <person name="Nusbaum C."/>
            <person name="Birren B."/>
        </authorList>
    </citation>
    <scope>NUCLEOTIDE SEQUENCE [LARGE SCALE GENOMIC DNA]</scope>
    <source>
        <strain evidence="13 14">CBS 83496</strain>
    </source>
</reference>
<evidence type="ECO:0000256" key="7">
    <source>
        <dbReference type="ARBA" id="ARBA00023242"/>
    </source>
</evidence>
<evidence type="ECO:0000256" key="2">
    <source>
        <dbReference type="ARBA" id="ARBA00004286"/>
    </source>
</evidence>
<dbReference type="GO" id="GO:0042054">
    <property type="term" value="F:histone methyltransferase activity"/>
    <property type="evidence" value="ECO:0007669"/>
    <property type="project" value="InterPro"/>
</dbReference>
<keyword evidence="6" id="KW-0949">S-adenosyl-L-methionine</keyword>
<dbReference type="InterPro" id="IPR006560">
    <property type="entry name" value="AWS_dom"/>
</dbReference>
<dbReference type="InterPro" id="IPR011009">
    <property type="entry name" value="Kinase-like_dom_sf"/>
</dbReference>
<dbReference type="OrthoDB" id="308383at2759"/>
<feature type="region of interest" description="Disordered" evidence="8">
    <location>
        <begin position="411"/>
        <end position="484"/>
    </location>
</feature>
<keyword evidence="14" id="KW-1185">Reference proteome</keyword>
<evidence type="ECO:0000256" key="3">
    <source>
        <dbReference type="ARBA" id="ARBA00022454"/>
    </source>
</evidence>
<evidence type="ECO:0000313" key="13">
    <source>
        <dbReference type="EMBL" id="KIW24817.1"/>
    </source>
</evidence>
<dbReference type="GO" id="GO:0032259">
    <property type="term" value="P:methylation"/>
    <property type="evidence" value="ECO:0007669"/>
    <property type="project" value="UniProtKB-KW"/>
</dbReference>
<evidence type="ECO:0008006" key="15">
    <source>
        <dbReference type="Google" id="ProtNLM"/>
    </source>
</evidence>
<keyword evidence="5" id="KW-0808">Transferase</keyword>
<name>A0A0D2AIT1_9EURO</name>
<evidence type="ECO:0000259" key="12">
    <source>
        <dbReference type="PROSITE" id="PS51215"/>
    </source>
</evidence>
<evidence type="ECO:0000259" key="11">
    <source>
        <dbReference type="PROSITE" id="PS50868"/>
    </source>
</evidence>
<dbReference type="Pfam" id="PF14420">
    <property type="entry name" value="Clr5"/>
    <property type="match status" value="1"/>
</dbReference>
<dbReference type="SUPFAM" id="SSF56112">
    <property type="entry name" value="Protein kinase-like (PK-like)"/>
    <property type="match status" value="1"/>
</dbReference>
<dbReference type="InterPro" id="IPR050777">
    <property type="entry name" value="SET2_Histone-Lys_MeTrsfase"/>
</dbReference>
<sequence length="844" mass="95916">MSHNRSGPLLPETWETLKPDIQNWYITENETCEYIVKQLSSRNVNVTVKQIKSRLQEWCFTCKKTSHQHYIAMSVVADSCEAGNMVEFEVPKRQQRVTYSTSKIKKECDRVKKSYESKGRSLTIPSLREAETILREAKISWKPNDPKRQIQPSGHRHYSPLIVSMSTRKPNKPHEIVRLNHLDDCTAEALISFKSIKTCTYLHGLGASRQPNYTCSCKDQPCDEHTCVNRASCIECTADCPSRERCENRRFSKRQYADLSVIYQGDKGYGLRTDASLRSQQFIIEYVGEVISEEVYLRRREQYREEGNEHDYFMFLQKGEYIDAQKRGNLSRFCNHSCSPNCYVELWHVEGKVRAGIFAARDIEAGEELVFDYKTDTRGAEPQRCACRAQNCTGLIGRAKKPKRIIRLRIGRDGAENPSVRGDQGDTIGVVHDRPQSPGPRLHAEQTDIVASRQPREASIDPEDSNSDTATLNDNLTLPPLPSLPSRPDLLTVDLIKGLLASLEKAENRVITQSKQLAARRNEMDTRLRQHRRRQDEEWEATLRKRKVQDDQTQTHRQGLDAALKQFEQELDFKEGALLPKLTPLRWTLKVGVQCGRRHQGTSLRRRQSECPVHLLATRTPRAHLFGTRLASTRTIGHGNKNKGNDPASRIPHRIWRRPTVFWHSSVQGLTSSRERATFEQSSLPFCLQGSLSRWSLRQKGHFGSGHREEPLRTLRGRVNLASIVVNNAGLVVKGALLDYAEQDTVADLLNGTSPVTWHRRAKWARDIIRGVWHVHAEGYVHGDLSLDSILIDIHDCAQIADFNRGCRSGWEPPEMAGRPTSLDLGVKSDFVPAGNGAMSIGSE</sequence>
<dbReference type="EMBL" id="KN847045">
    <property type="protein sequence ID" value="KIW24817.1"/>
    <property type="molecule type" value="Genomic_DNA"/>
</dbReference>
<dbReference type="VEuPathDB" id="FungiDB:PV07_10507"/>
<dbReference type="SMART" id="SM00317">
    <property type="entry name" value="SET"/>
    <property type="match status" value="1"/>
</dbReference>